<keyword evidence="2" id="KW-1185">Reference proteome</keyword>
<accession>A0ACD5HBE9</accession>
<organism evidence="1 2">
    <name type="scientific">Acidithiobacillus montserratensis</name>
    <dbReference type="NCBI Taxonomy" id="2729135"/>
    <lineage>
        <taxon>Bacteria</taxon>
        <taxon>Pseudomonadati</taxon>
        <taxon>Pseudomonadota</taxon>
        <taxon>Acidithiobacillia</taxon>
        <taxon>Acidithiobacillales</taxon>
        <taxon>Acidithiobacillaceae</taxon>
        <taxon>Acidithiobacillus</taxon>
    </lineage>
</organism>
<sequence length="374" mass="43724">MPKNTPSVDLDVLKTLKIQTIRQSIRPECYQRSTPKALFSYAIDGLLYLAAIAGIWLIPYWWAQLLLGLVAGSAVAFMFVWAHDAAHGALFENRHLAEVLGTLFMLPSFNMYRLWAFGHNRVHHGFTSLSSVDWIWRPLTPQEYRQKNAWQKMIYRLERSPYTCALHYLLRVWWPGMIRFKADQKNRRAFTLSKLLTALFFVIFSVLSWWMAGAMGFFAAVLLPFIVFNYYIALFVFLHHTHPNIPFFTEKEEWSQAIGQLYCSTVVRCSKISEMLIHNILIHAPHHVDPRIPFYHLEAAYADLRAAYGQYVHEMRFSFKEVRHIFRACKLYDYESRQWMSFRSGRSWIEQIEQKASALSTAAKPVVYPGKTAH</sequence>
<gene>
    <name evidence="1" type="ORF">HHS34_007125</name>
</gene>
<dbReference type="EC" id="1.14.19.-" evidence="1"/>
<evidence type="ECO:0000313" key="1">
    <source>
        <dbReference type="EMBL" id="XRI72234.1"/>
    </source>
</evidence>
<keyword evidence="1" id="KW-0560">Oxidoreductase</keyword>
<protein>
    <submittedName>
        <fullName evidence="1">Fatty acid desaturase</fullName>
        <ecNumber evidence="1">1.14.19.-</ecNumber>
    </submittedName>
</protein>
<reference evidence="1 2" key="1">
    <citation type="journal article" date="2021" name="ISME J.">
        <title>Genomic evolution of the class Acidithiobacillia: deep-branching Proteobacteria living in extreme acidic conditions.</title>
        <authorList>
            <person name="Moya-Beltran A."/>
            <person name="Beard S."/>
            <person name="Rojas-Villalobos C."/>
            <person name="Issotta F."/>
            <person name="Gallardo Y."/>
            <person name="Ulloa R."/>
            <person name="Giaveno A."/>
            <person name="Degli Esposti M."/>
            <person name="Johnson D.B."/>
            <person name="Quatrini R."/>
        </authorList>
    </citation>
    <scope>NUCLEOTIDE SEQUENCE [LARGE SCALE GENOMIC DNA]</scope>
    <source>
        <strain evidence="1 2">GG1-14</strain>
    </source>
</reference>
<proteinExistence type="predicted"/>
<evidence type="ECO:0000313" key="2">
    <source>
        <dbReference type="Proteomes" id="UP001195965"/>
    </source>
</evidence>
<dbReference type="Proteomes" id="UP001195965">
    <property type="component" value="Chromosome"/>
</dbReference>
<name>A0ACD5HBE9_9PROT</name>
<dbReference type="EMBL" id="CP127526">
    <property type="protein sequence ID" value="XRI72234.1"/>
    <property type="molecule type" value="Genomic_DNA"/>
</dbReference>